<evidence type="ECO:0000313" key="6">
    <source>
        <dbReference type="Proteomes" id="UP000663828"/>
    </source>
</evidence>
<dbReference type="EMBL" id="CAJNOJ010000303">
    <property type="protein sequence ID" value="CAF1384218.1"/>
    <property type="molecule type" value="Genomic_DNA"/>
</dbReference>
<evidence type="ECO:0000256" key="1">
    <source>
        <dbReference type="ARBA" id="ARBA00022614"/>
    </source>
</evidence>
<protein>
    <submittedName>
        <fullName evidence="5">Uncharacterized protein</fullName>
    </submittedName>
</protein>
<evidence type="ECO:0000256" key="2">
    <source>
        <dbReference type="ARBA" id="ARBA00022737"/>
    </source>
</evidence>
<feature type="compositionally biased region" description="Basic and acidic residues" evidence="3">
    <location>
        <begin position="360"/>
        <end position="372"/>
    </location>
</feature>
<dbReference type="InterPro" id="IPR001611">
    <property type="entry name" value="Leu-rich_rpt"/>
</dbReference>
<dbReference type="PANTHER" id="PTHR45973:SF35">
    <property type="entry name" value="LEUCINE-RICH REPEAT-CONTAINING PROTEIN 43"/>
    <property type="match status" value="1"/>
</dbReference>
<evidence type="ECO:0000313" key="5">
    <source>
        <dbReference type="EMBL" id="CAF1384218.1"/>
    </source>
</evidence>
<keyword evidence="2" id="KW-0677">Repeat</keyword>
<keyword evidence="1" id="KW-0433">Leucine-rich repeat</keyword>
<sequence length="484" mass="57215">MFKKNEIYSDELSNENETIELINPLGENKKFSTESQFTLEELLIKSRQLNSSKSFRLIDQQIETLPKRISSSIESVNLSANLLNKNEKIQWKDLSKQIQHLELSGNFLDSLQGIETRCDKLQSLGISFNEISSINQIFFNEKWSNLYSLDLSYNLLNNLSETIESLSNLNQLRILYLHGNPFSLIVDYRLFVIDSLHKLHVLDDIPITTEERFRARTFSNCNSHPKDYSKLTITISNLMNIPQPPINQDEWPLQVHRFKFRFQWFNDEEEEKKEINVPFDKFADFNRFHSSYLEFQHSDYKPTMEFSPNFFNLTIKSLVQFRDFLFHGTKCEFIHQLTEYWPPGEPNDDKASKKKSNQNSDKKVVESPPKKKRNEDLNKLVIRKDPIETILTEFHVELRSFLDGDHQILFPYKCFIQQNLYPIIEKEILPTKSKKDLKKTDSIKEKAKEKSKDKIMNINEENPQPFQCSIHFKLFRFVSDEELI</sequence>
<feature type="region of interest" description="Disordered" evidence="3">
    <location>
        <begin position="344"/>
        <end position="372"/>
    </location>
</feature>
<dbReference type="InterPro" id="IPR032675">
    <property type="entry name" value="LRR_dom_sf"/>
</dbReference>
<proteinExistence type="predicted"/>
<evidence type="ECO:0000256" key="3">
    <source>
        <dbReference type="SAM" id="MobiDB-lite"/>
    </source>
</evidence>
<reference evidence="5" key="1">
    <citation type="submission" date="2021-02" db="EMBL/GenBank/DDBJ databases">
        <authorList>
            <person name="Nowell W R."/>
        </authorList>
    </citation>
    <scope>NUCLEOTIDE SEQUENCE</scope>
</reference>
<dbReference type="OrthoDB" id="433501at2759"/>
<dbReference type="EMBL" id="CAJNOR010001404">
    <property type="protein sequence ID" value="CAF1137171.1"/>
    <property type="molecule type" value="Genomic_DNA"/>
</dbReference>
<dbReference type="AlphaFoldDB" id="A0A815JYY0"/>
<dbReference type="Pfam" id="PF13855">
    <property type="entry name" value="LRR_8"/>
    <property type="match status" value="1"/>
</dbReference>
<dbReference type="SUPFAM" id="SSF52058">
    <property type="entry name" value="L domain-like"/>
    <property type="match status" value="1"/>
</dbReference>
<dbReference type="InterPro" id="IPR050576">
    <property type="entry name" value="Cilia_flagella_integrity"/>
</dbReference>
<keyword evidence="6" id="KW-1185">Reference proteome</keyword>
<accession>A0A815JYY0</accession>
<evidence type="ECO:0000313" key="4">
    <source>
        <dbReference type="EMBL" id="CAF1137171.1"/>
    </source>
</evidence>
<gene>
    <name evidence="5" type="ORF">EDS130_LOCUS35105</name>
    <name evidence="4" type="ORF">XAT740_LOCUS20220</name>
</gene>
<organism evidence="5 7">
    <name type="scientific">Adineta ricciae</name>
    <name type="common">Rotifer</name>
    <dbReference type="NCBI Taxonomy" id="249248"/>
    <lineage>
        <taxon>Eukaryota</taxon>
        <taxon>Metazoa</taxon>
        <taxon>Spiralia</taxon>
        <taxon>Gnathifera</taxon>
        <taxon>Rotifera</taxon>
        <taxon>Eurotatoria</taxon>
        <taxon>Bdelloidea</taxon>
        <taxon>Adinetida</taxon>
        <taxon>Adinetidae</taxon>
        <taxon>Adineta</taxon>
    </lineage>
</organism>
<evidence type="ECO:0000313" key="7">
    <source>
        <dbReference type="Proteomes" id="UP000663852"/>
    </source>
</evidence>
<dbReference type="PROSITE" id="PS51450">
    <property type="entry name" value="LRR"/>
    <property type="match status" value="1"/>
</dbReference>
<dbReference type="Proteomes" id="UP000663852">
    <property type="component" value="Unassembled WGS sequence"/>
</dbReference>
<name>A0A815JYY0_ADIRI</name>
<dbReference type="Gene3D" id="3.80.10.10">
    <property type="entry name" value="Ribonuclease Inhibitor"/>
    <property type="match status" value="1"/>
</dbReference>
<comment type="caution">
    <text evidence="5">The sequence shown here is derived from an EMBL/GenBank/DDBJ whole genome shotgun (WGS) entry which is preliminary data.</text>
</comment>
<dbReference type="Proteomes" id="UP000663828">
    <property type="component" value="Unassembled WGS sequence"/>
</dbReference>
<dbReference type="PANTHER" id="PTHR45973">
    <property type="entry name" value="PROTEIN PHOSPHATASE 1 REGULATORY SUBUNIT SDS22-RELATED"/>
    <property type="match status" value="1"/>
</dbReference>